<dbReference type="Proteomes" id="UP000053558">
    <property type="component" value="Unassembled WGS sequence"/>
</dbReference>
<sequence>YPLLFRVAMDVLPIQASSVPCERVFSSSKATATDTRNNLDPITMEKLQILKFSLRNQ</sequence>
<feature type="domain" description="HAT C-terminal dimerisation" evidence="1">
    <location>
        <begin position="1"/>
        <end position="52"/>
    </location>
</feature>
<dbReference type="OMA" id="WRMAMDY"/>
<feature type="non-terminal residue" evidence="2">
    <location>
        <position position="1"/>
    </location>
</feature>
<dbReference type="RefSeq" id="XP_007770400.1">
    <property type="nucleotide sequence ID" value="XM_007772210.1"/>
</dbReference>
<evidence type="ECO:0000259" key="1">
    <source>
        <dbReference type="Pfam" id="PF05699"/>
    </source>
</evidence>
<dbReference type="GO" id="GO:0046983">
    <property type="term" value="F:protein dimerization activity"/>
    <property type="evidence" value="ECO:0007669"/>
    <property type="project" value="InterPro"/>
</dbReference>
<dbReference type="AlphaFoldDB" id="A0A5M3MIE5"/>
<protein>
    <recommendedName>
        <fullName evidence="1">HAT C-terminal dimerisation domain-containing protein</fullName>
    </recommendedName>
</protein>
<dbReference type="EMBL" id="JH711581">
    <property type="protein sequence ID" value="EIW78982.1"/>
    <property type="molecule type" value="Genomic_DNA"/>
</dbReference>
<dbReference type="OrthoDB" id="3241084at2759"/>
<proteinExistence type="predicted"/>
<evidence type="ECO:0000313" key="3">
    <source>
        <dbReference type="Proteomes" id="UP000053558"/>
    </source>
</evidence>
<dbReference type="GeneID" id="19206708"/>
<dbReference type="Pfam" id="PF05699">
    <property type="entry name" value="Dimer_Tnp_hAT"/>
    <property type="match status" value="1"/>
</dbReference>
<dbReference type="InterPro" id="IPR008906">
    <property type="entry name" value="HATC_C_dom"/>
</dbReference>
<dbReference type="InterPro" id="IPR012337">
    <property type="entry name" value="RNaseH-like_sf"/>
</dbReference>
<name>A0A5M3MIE5_CONPW</name>
<accession>A0A5M3MIE5</accession>
<dbReference type="SUPFAM" id="SSF53098">
    <property type="entry name" value="Ribonuclease H-like"/>
    <property type="match status" value="1"/>
</dbReference>
<dbReference type="KEGG" id="cput:CONPUDRAFT_31368"/>
<comment type="caution">
    <text evidence="2">The sequence shown here is derived from an EMBL/GenBank/DDBJ whole genome shotgun (WGS) entry which is preliminary data.</text>
</comment>
<evidence type="ECO:0000313" key="2">
    <source>
        <dbReference type="EMBL" id="EIW78982.1"/>
    </source>
</evidence>
<keyword evidence="3" id="KW-1185">Reference proteome</keyword>
<feature type="non-terminal residue" evidence="2">
    <location>
        <position position="57"/>
    </location>
</feature>
<organism evidence="2 3">
    <name type="scientific">Coniophora puteana (strain RWD-64-598)</name>
    <name type="common">Brown rot fungus</name>
    <dbReference type="NCBI Taxonomy" id="741705"/>
    <lineage>
        <taxon>Eukaryota</taxon>
        <taxon>Fungi</taxon>
        <taxon>Dikarya</taxon>
        <taxon>Basidiomycota</taxon>
        <taxon>Agaricomycotina</taxon>
        <taxon>Agaricomycetes</taxon>
        <taxon>Agaricomycetidae</taxon>
        <taxon>Boletales</taxon>
        <taxon>Coniophorineae</taxon>
        <taxon>Coniophoraceae</taxon>
        <taxon>Coniophora</taxon>
    </lineage>
</organism>
<gene>
    <name evidence="2" type="ORF">CONPUDRAFT_31368</name>
</gene>
<reference evidence="3" key="1">
    <citation type="journal article" date="2012" name="Science">
        <title>The Paleozoic origin of enzymatic lignin decomposition reconstructed from 31 fungal genomes.</title>
        <authorList>
            <person name="Floudas D."/>
            <person name="Binder M."/>
            <person name="Riley R."/>
            <person name="Barry K."/>
            <person name="Blanchette R.A."/>
            <person name="Henrissat B."/>
            <person name="Martinez A.T."/>
            <person name="Otillar R."/>
            <person name="Spatafora J.W."/>
            <person name="Yadav J.S."/>
            <person name="Aerts A."/>
            <person name="Benoit I."/>
            <person name="Boyd A."/>
            <person name="Carlson A."/>
            <person name="Copeland A."/>
            <person name="Coutinho P.M."/>
            <person name="de Vries R.P."/>
            <person name="Ferreira P."/>
            <person name="Findley K."/>
            <person name="Foster B."/>
            <person name="Gaskell J."/>
            <person name="Glotzer D."/>
            <person name="Gorecki P."/>
            <person name="Heitman J."/>
            <person name="Hesse C."/>
            <person name="Hori C."/>
            <person name="Igarashi K."/>
            <person name="Jurgens J.A."/>
            <person name="Kallen N."/>
            <person name="Kersten P."/>
            <person name="Kohler A."/>
            <person name="Kuees U."/>
            <person name="Kumar T.K.A."/>
            <person name="Kuo A."/>
            <person name="LaButti K."/>
            <person name="Larrondo L.F."/>
            <person name="Lindquist E."/>
            <person name="Ling A."/>
            <person name="Lombard V."/>
            <person name="Lucas S."/>
            <person name="Lundell T."/>
            <person name="Martin R."/>
            <person name="McLaughlin D.J."/>
            <person name="Morgenstern I."/>
            <person name="Morin E."/>
            <person name="Murat C."/>
            <person name="Nagy L.G."/>
            <person name="Nolan M."/>
            <person name="Ohm R.A."/>
            <person name="Patyshakuliyeva A."/>
            <person name="Rokas A."/>
            <person name="Ruiz-Duenas F.J."/>
            <person name="Sabat G."/>
            <person name="Salamov A."/>
            <person name="Samejima M."/>
            <person name="Schmutz J."/>
            <person name="Slot J.C."/>
            <person name="St John F."/>
            <person name="Stenlid J."/>
            <person name="Sun H."/>
            <person name="Sun S."/>
            <person name="Syed K."/>
            <person name="Tsang A."/>
            <person name="Wiebenga A."/>
            <person name="Young D."/>
            <person name="Pisabarro A."/>
            <person name="Eastwood D.C."/>
            <person name="Martin F."/>
            <person name="Cullen D."/>
            <person name="Grigoriev I.V."/>
            <person name="Hibbett D.S."/>
        </authorList>
    </citation>
    <scope>NUCLEOTIDE SEQUENCE [LARGE SCALE GENOMIC DNA]</scope>
    <source>
        <strain evidence="3">RWD-64-598 SS2</strain>
    </source>
</reference>